<dbReference type="SUPFAM" id="SSF46458">
    <property type="entry name" value="Globin-like"/>
    <property type="match status" value="1"/>
</dbReference>
<dbReference type="InterPro" id="IPR009050">
    <property type="entry name" value="Globin-like_sf"/>
</dbReference>
<protein>
    <submittedName>
        <fullName evidence="7">Group 1 truncated hemoglobin</fullName>
    </submittedName>
</protein>
<dbReference type="Pfam" id="PF01152">
    <property type="entry name" value="Bac_globin"/>
    <property type="match status" value="1"/>
</dbReference>
<dbReference type="GO" id="GO:0019825">
    <property type="term" value="F:oxygen binding"/>
    <property type="evidence" value="ECO:0007669"/>
    <property type="project" value="InterPro"/>
</dbReference>
<evidence type="ECO:0000256" key="3">
    <source>
        <dbReference type="ARBA" id="ARBA00022723"/>
    </source>
</evidence>
<comment type="caution">
    <text evidence="7">The sequence shown here is derived from an EMBL/GenBank/DDBJ whole genome shotgun (WGS) entry which is preliminary data.</text>
</comment>
<proteinExistence type="predicted"/>
<keyword evidence="4 5" id="KW-0408">Iron</keyword>
<evidence type="ECO:0000256" key="6">
    <source>
        <dbReference type="SAM" id="MobiDB-lite"/>
    </source>
</evidence>
<dbReference type="Gene3D" id="1.10.490.10">
    <property type="entry name" value="Globins"/>
    <property type="match status" value="1"/>
</dbReference>
<evidence type="ECO:0000256" key="1">
    <source>
        <dbReference type="ARBA" id="ARBA00022448"/>
    </source>
</evidence>
<evidence type="ECO:0000256" key="5">
    <source>
        <dbReference type="PIRSR" id="PIRSR601486-1"/>
    </source>
</evidence>
<keyword evidence="1" id="KW-0813">Transport</keyword>
<dbReference type="InterPro" id="IPR012292">
    <property type="entry name" value="Globin/Proto"/>
</dbReference>
<dbReference type="AlphaFoldDB" id="A0A4Q1KMD4"/>
<dbReference type="GO" id="GO:0046872">
    <property type="term" value="F:metal ion binding"/>
    <property type="evidence" value="ECO:0007669"/>
    <property type="project" value="UniProtKB-KW"/>
</dbReference>
<gene>
    <name evidence="7" type="ORF">EQG66_00240</name>
</gene>
<dbReference type="OrthoDB" id="9795814at2"/>
<keyword evidence="3 5" id="KW-0479">Metal-binding</keyword>
<feature type="region of interest" description="Disordered" evidence="6">
    <location>
        <begin position="1"/>
        <end position="21"/>
    </location>
</feature>
<dbReference type="GO" id="GO:0020037">
    <property type="term" value="F:heme binding"/>
    <property type="evidence" value="ECO:0007669"/>
    <property type="project" value="InterPro"/>
</dbReference>
<keyword evidence="8" id="KW-1185">Reference proteome</keyword>
<dbReference type="CDD" id="cd00454">
    <property type="entry name" value="TrHb1_N"/>
    <property type="match status" value="1"/>
</dbReference>
<feature type="binding site" description="distal binding residue" evidence="5">
    <location>
        <position position="96"/>
    </location>
    <ligand>
        <name>heme</name>
        <dbReference type="ChEBI" id="CHEBI:30413"/>
    </ligand>
    <ligandPart>
        <name>Fe</name>
        <dbReference type="ChEBI" id="CHEBI:18248"/>
    </ligandPart>
</feature>
<accession>A0A4Q1KMD4</accession>
<reference evidence="8" key="1">
    <citation type="submission" date="2019-01" db="EMBL/GenBank/DDBJ databases">
        <title>Cytophagaceae bacterium strain CAR-16.</title>
        <authorList>
            <person name="Chen W.-M."/>
        </authorList>
    </citation>
    <scope>NUCLEOTIDE SEQUENCE [LARGE SCALE GENOMIC DNA]</scope>
    <source>
        <strain evidence="8">CHR27</strain>
    </source>
</reference>
<keyword evidence="2 5" id="KW-0349">Heme</keyword>
<sequence length="144" mass="16058">MAAVGEPAVSDPSIQPRSPTVPVITDDEHLLEAFGGREGLVKIMDDVMPRWVKNPRTRPFFEPADQERIKALLVEQFCVIMKGPCTYSGRTMAEAHRGMNVNEGAFFALVEELQKSMNAMHVPFAAQNRLIAALAPMHRDIIDR</sequence>
<dbReference type="Proteomes" id="UP000290958">
    <property type="component" value="Unassembled WGS sequence"/>
</dbReference>
<evidence type="ECO:0000256" key="2">
    <source>
        <dbReference type="ARBA" id="ARBA00022617"/>
    </source>
</evidence>
<evidence type="ECO:0000313" key="8">
    <source>
        <dbReference type="Proteomes" id="UP000290958"/>
    </source>
</evidence>
<evidence type="ECO:0000313" key="7">
    <source>
        <dbReference type="EMBL" id="RXR31141.1"/>
    </source>
</evidence>
<organism evidence="7 8">
    <name type="scientific">Sphingobium fluviale</name>
    <dbReference type="NCBI Taxonomy" id="2506423"/>
    <lineage>
        <taxon>Bacteria</taxon>
        <taxon>Pseudomonadati</taxon>
        <taxon>Pseudomonadota</taxon>
        <taxon>Alphaproteobacteria</taxon>
        <taxon>Sphingomonadales</taxon>
        <taxon>Sphingomonadaceae</taxon>
        <taxon>Sphingobium</taxon>
    </lineage>
</organism>
<dbReference type="EMBL" id="SBKP01000001">
    <property type="protein sequence ID" value="RXR31141.1"/>
    <property type="molecule type" value="Genomic_DNA"/>
</dbReference>
<evidence type="ECO:0000256" key="4">
    <source>
        <dbReference type="ARBA" id="ARBA00023004"/>
    </source>
</evidence>
<dbReference type="InterPro" id="IPR001486">
    <property type="entry name" value="Hemoglobin_trunc"/>
</dbReference>
<name>A0A4Q1KMD4_9SPHN</name>